<proteinExistence type="predicted"/>
<gene>
    <name evidence="2" type="ORF">NE237_021312</name>
</gene>
<organism evidence="2 3">
    <name type="scientific">Protea cynaroides</name>
    <dbReference type="NCBI Taxonomy" id="273540"/>
    <lineage>
        <taxon>Eukaryota</taxon>
        <taxon>Viridiplantae</taxon>
        <taxon>Streptophyta</taxon>
        <taxon>Embryophyta</taxon>
        <taxon>Tracheophyta</taxon>
        <taxon>Spermatophyta</taxon>
        <taxon>Magnoliopsida</taxon>
        <taxon>Proteales</taxon>
        <taxon>Proteaceae</taxon>
        <taxon>Protea</taxon>
    </lineage>
</organism>
<name>A0A9Q0H7R4_9MAGN</name>
<reference evidence="2" key="1">
    <citation type="journal article" date="2023" name="Plant J.">
        <title>The genome of the king protea, Protea cynaroides.</title>
        <authorList>
            <person name="Chang J."/>
            <person name="Duong T.A."/>
            <person name="Schoeman C."/>
            <person name="Ma X."/>
            <person name="Roodt D."/>
            <person name="Barker N."/>
            <person name="Li Z."/>
            <person name="Van de Peer Y."/>
            <person name="Mizrachi E."/>
        </authorList>
    </citation>
    <scope>NUCLEOTIDE SEQUENCE</scope>
    <source>
        <tissue evidence="2">Young leaves</tissue>
    </source>
</reference>
<feature type="compositionally biased region" description="Basic and acidic residues" evidence="1">
    <location>
        <begin position="1"/>
        <end position="12"/>
    </location>
</feature>
<evidence type="ECO:0000313" key="3">
    <source>
        <dbReference type="Proteomes" id="UP001141806"/>
    </source>
</evidence>
<dbReference type="EMBL" id="JAMYWD010000009">
    <property type="protein sequence ID" value="KAJ4961402.1"/>
    <property type="molecule type" value="Genomic_DNA"/>
</dbReference>
<evidence type="ECO:0000256" key="1">
    <source>
        <dbReference type="SAM" id="MobiDB-lite"/>
    </source>
</evidence>
<evidence type="ECO:0000313" key="2">
    <source>
        <dbReference type="EMBL" id="KAJ4961402.1"/>
    </source>
</evidence>
<protein>
    <submittedName>
        <fullName evidence="2">Uncharacterized protein</fullName>
    </submittedName>
</protein>
<accession>A0A9Q0H7R4</accession>
<dbReference type="AlphaFoldDB" id="A0A9Q0H7R4"/>
<comment type="caution">
    <text evidence="2">The sequence shown here is derived from an EMBL/GenBank/DDBJ whole genome shotgun (WGS) entry which is preliminary data.</text>
</comment>
<keyword evidence="3" id="KW-1185">Reference proteome</keyword>
<dbReference type="Proteomes" id="UP001141806">
    <property type="component" value="Unassembled WGS sequence"/>
</dbReference>
<feature type="region of interest" description="Disordered" evidence="1">
    <location>
        <begin position="1"/>
        <end position="29"/>
    </location>
</feature>
<sequence length="192" mass="20831">MRFTQEKLDAARRASIGRGRGRGASGSSAPRALLARIRAWKIEEAPTCPLKRTTAGCSELIRPADSLFIREGQGSPTPPSDPPVRHNRGKGLMAACLSIDLTGVELISSPLHPPSTLISIPNLNAEAVEEFKESPELRQIILNASLPTYYQGAQVVRYFVSNRVANVDFSKCEVMLSTDAEDGEVVADILEM</sequence>